<accession>A0ACC3TKB1</accession>
<gene>
    <name evidence="1" type="ORF">V1517DRAFT_325984</name>
</gene>
<evidence type="ECO:0000313" key="2">
    <source>
        <dbReference type="Proteomes" id="UP001489719"/>
    </source>
</evidence>
<proteinExistence type="predicted"/>
<comment type="caution">
    <text evidence="1">The sequence shown here is derived from an EMBL/GenBank/DDBJ whole genome shotgun (WGS) entry which is preliminary data.</text>
</comment>
<dbReference type="Proteomes" id="UP001489719">
    <property type="component" value="Unassembled WGS sequence"/>
</dbReference>
<organism evidence="1 2">
    <name type="scientific">Lipomyces orientalis</name>
    <dbReference type="NCBI Taxonomy" id="1233043"/>
    <lineage>
        <taxon>Eukaryota</taxon>
        <taxon>Fungi</taxon>
        <taxon>Dikarya</taxon>
        <taxon>Ascomycota</taxon>
        <taxon>Saccharomycotina</taxon>
        <taxon>Lipomycetes</taxon>
        <taxon>Lipomycetales</taxon>
        <taxon>Lipomycetaceae</taxon>
        <taxon>Lipomyces</taxon>
    </lineage>
</organism>
<reference evidence="2" key="1">
    <citation type="journal article" date="2024" name="Front. Bioeng. Biotechnol.">
        <title>Genome-scale model development and genomic sequencing of the oleaginous clade Lipomyces.</title>
        <authorList>
            <person name="Czajka J.J."/>
            <person name="Han Y."/>
            <person name="Kim J."/>
            <person name="Mondo S.J."/>
            <person name="Hofstad B.A."/>
            <person name="Robles A."/>
            <person name="Haridas S."/>
            <person name="Riley R."/>
            <person name="LaButti K."/>
            <person name="Pangilinan J."/>
            <person name="Andreopoulos W."/>
            <person name="Lipzen A."/>
            <person name="Yan J."/>
            <person name="Wang M."/>
            <person name="Ng V."/>
            <person name="Grigoriev I.V."/>
            <person name="Spatafora J.W."/>
            <person name="Magnuson J.K."/>
            <person name="Baker S.E."/>
            <person name="Pomraning K.R."/>
        </authorList>
    </citation>
    <scope>NUCLEOTIDE SEQUENCE [LARGE SCALE GENOMIC DNA]</scope>
    <source>
        <strain evidence="2">CBS 10300</strain>
    </source>
</reference>
<keyword evidence="2" id="KW-1185">Reference proteome</keyword>
<sequence length="822" mass="87644">MKPRTWVSSLLLFVGLSGRLCNTRIVPFVDPPDDLLQEEGIILGPLDGVALTPEVSRADWTVTADSFQEGYPPINAIDVNTRTYWHSQYAPAVGLPHHITVDMTSVYLVNGVTYQPRQDGSSNGNIGQHQVLVSTDGSNYNLVAFGTWLDDSSTKTADFETIPARFIRIVALTEAGNRGPWTSAAEINVYGTASSFASRTGWTATADSSQSTSLAPGNVLDGNSATFWQTRTNAALPHEITIDMRTVLPTVQGIAYLPRQDDSRNGNIGQYQVLVSTDGTNFNQVTAGAWPDDATHKVANFASVAGRYIRLRALTEAGNRGPWTSAAEINVLNGAGFVPPSAHQGLWGPTINFPLVPVAASLQPNSGRVIAWSAYSARTFGGDNGRTVTAVYDPTAQRVTQRVVTNTGHDMFCPGISLDANGRTLVTGGSSTQKASIYSPTSDTWASAPNMIISRGYQSSATCGDGRIFVIGGSWSGWAGGKDAEIYDPTTNRWSLLRGCAVAPMLTGDTEGVFRSDNHAWLFGWKNGSVFQAGPSMAMNWYDTRESGSQQRAGTRASDADSMCGTAIMYDAVAGTILTLGGSRNYQNSQASAAAHLITIANPGTTPQVTKLGDMAYARIFHNSVVLPDGKVFTAGGQSVGAPFQDTNLQFVPEMWDPATTQFTQMTPNSTPRVYHSFALLLLDATVLVGGGGLCDTCSANHFDAQVFTPPYLLNSDGSKASRPVISTVSSTSVVPGTTITVAVNIPVTFMSLIRYGSATHTVNTDQRRIPLTLTPAGSNANSYRVTIPNDYGIALPGYWMLFAIDGDGRPSVAVTIHIRGP</sequence>
<evidence type="ECO:0000313" key="1">
    <source>
        <dbReference type="EMBL" id="KAK9321558.1"/>
    </source>
</evidence>
<protein>
    <submittedName>
        <fullName evidence="1">Uncharacterized protein</fullName>
    </submittedName>
</protein>
<dbReference type="EMBL" id="MU970095">
    <property type="protein sequence ID" value="KAK9321558.1"/>
    <property type="molecule type" value="Genomic_DNA"/>
</dbReference>
<name>A0ACC3TKB1_9ASCO</name>